<evidence type="ECO:0000313" key="2">
    <source>
        <dbReference type="Proteomes" id="UP000298602"/>
    </source>
</evidence>
<evidence type="ECO:0008006" key="3">
    <source>
        <dbReference type="Google" id="ProtNLM"/>
    </source>
</evidence>
<reference evidence="1 2" key="2">
    <citation type="submission" date="2019-05" db="EMBL/GenBank/DDBJ databases">
        <authorList>
            <person name="Suflita J.M."/>
            <person name="Marks C.R."/>
        </authorList>
    </citation>
    <scope>NUCLEOTIDE SEQUENCE [LARGE SCALE GENOMIC DNA]</scope>
    <source>
        <strain evidence="1 2">ALDC</strain>
    </source>
</reference>
<reference evidence="1 2" key="1">
    <citation type="submission" date="2019-05" db="EMBL/GenBank/DDBJ databases">
        <title>The Complete Genome Sequence of the n-alkane-degrading Desulfoglaeba alkanexedens ALDC reveals multiple alkylsuccinate synthase gene clusters.</title>
        <authorList>
            <person name="Callaghan A.V."/>
            <person name="Davidova I.A."/>
            <person name="Duncan K.E."/>
            <person name="Morris B."/>
            <person name="McInerney M.J."/>
        </authorList>
    </citation>
    <scope>NUCLEOTIDE SEQUENCE [LARGE SCALE GENOMIC DNA]</scope>
    <source>
        <strain evidence="1 2">ALDC</strain>
    </source>
</reference>
<organism evidence="1 2">
    <name type="scientific">Desulfoglaeba alkanexedens ALDC</name>
    <dbReference type="NCBI Taxonomy" id="980445"/>
    <lineage>
        <taxon>Bacteria</taxon>
        <taxon>Pseudomonadati</taxon>
        <taxon>Thermodesulfobacteriota</taxon>
        <taxon>Syntrophobacteria</taxon>
        <taxon>Syntrophobacterales</taxon>
        <taxon>Syntrophobacteraceae</taxon>
        <taxon>Desulfoglaeba</taxon>
    </lineage>
</organism>
<protein>
    <recommendedName>
        <fullName evidence="3">Transposase</fullName>
    </recommendedName>
</protein>
<accession>A0A4P8L566</accession>
<proteinExistence type="predicted"/>
<dbReference type="EMBL" id="CP040098">
    <property type="protein sequence ID" value="QCQ23167.1"/>
    <property type="molecule type" value="Genomic_DNA"/>
</dbReference>
<dbReference type="Proteomes" id="UP000298602">
    <property type="component" value="Chromosome"/>
</dbReference>
<keyword evidence="2" id="KW-1185">Reference proteome</keyword>
<name>A0A4P8L566_9BACT</name>
<dbReference type="KEGG" id="dax:FDQ92_13885"/>
<dbReference type="AlphaFoldDB" id="A0A4P8L566"/>
<gene>
    <name evidence="1" type="ORF">FDQ92_13885</name>
</gene>
<sequence length="74" mass="8655">MQMALVRAVRREFEKIPDPRKGRPQISFADAAMSAFAMFSLKDPSHPAFEKHWSARDHNLHALYHIFYIEVERG</sequence>
<evidence type="ECO:0000313" key="1">
    <source>
        <dbReference type="EMBL" id="QCQ23167.1"/>
    </source>
</evidence>